<dbReference type="InterPro" id="IPR046960">
    <property type="entry name" value="PPR_At4g14850-like_plant"/>
</dbReference>
<keyword evidence="5" id="KW-1185">Reference proteome</keyword>
<comment type="similarity">
    <text evidence="1">Belongs to the PPR family. PCMP-H subfamily.</text>
</comment>
<dbReference type="PANTHER" id="PTHR47926:SF436">
    <property type="entry name" value="PENTATRICOPEPTIDE REPEAT-CONTAINING PROTEIN ELI1, CHLOROPLASTIC-LIKE ISOFORM X2"/>
    <property type="match status" value="1"/>
</dbReference>
<dbReference type="FunFam" id="1.25.40.10:FF:000348">
    <property type="entry name" value="Pentatricopeptide repeat-containing protein chloroplastic"/>
    <property type="match status" value="1"/>
</dbReference>
<feature type="repeat" description="PPR" evidence="3">
    <location>
        <begin position="248"/>
        <end position="282"/>
    </location>
</feature>
<dbReference type="InterPro" id="IPR046848">
    <property type="entry name" value="E_motif"/>
</dbReference>
<dbReference type="Pfam" id="PF20431">
    <property type="entry name" value="E_motif"/>
    <property type="match status" value="1"/>
</dbReference>
<evidence type="ECO:0000256" key="3">
    <source>
        <dbReference type="PROSITE-ProRule" id="PRU00708"/>
    </source>
</evidence>
<reference evidence="4 5" key="1">
    <citation type="journal article" date="2018" name="Mol. Plant">
        <title>The genome of Artemisia annua provides insight into the evolution of Asteraceae family and artemisinin biosynthesis.</title>
        <authorList>
            <person name="Shen Q."/>
            <person name="Zhang L."/>
            <person name="Liao Z."/>
            <person name="Wang S."/>
            <person name="Yan T."/>
            <person name="Shi P."/>
            <person name="Liu M."/>
            <person name="Fu X."/>
            <person name="Pan Q."/>
            <person name="Wang Y."/>
            <person name="Lv Z."/>
            <person name="Lu X."/>
            <person name="Zhang F."/>
            <person name="Jiang W."/>
            <person name="Ma Y."/>
            <person name="Chen M."/>
            <person name="Hao X."/>
            <person name="Li L."/>
            <person name="Tang Y."/>
            <person name="Lv G."/>
            <person name="Zhou Y."/>
            <person name="Sun X."/>
            <person name="Brodelius P.E."/>
            <person name="Rose J.K.C."/>
            <person name="Tang K."/>
        </authorList>
    </citation>
    <scope>NUCLEOTIDE SEQUENCE [LARGE SCALE GENOMIC DNA]</scope>
    <source>
        <strain evidence="5">cv. Huhao1</strain>
        <tissue evidence="4">Leaf</tissue>
    </source>
</reference>
<feature type="repeat" description="PPR" evidence="3">
    <location>
        <begin position="283"/>
        <end position="313"/>
    </location>
</feature>
<keyword evidence="2" id="KW-0677">Repeat</keyword>
<dbReference type="FunFam" id="1.25.40.10:FF:000690">
    <property type="entry name" value="Pentatricopeptide repeat-containing protein"/>
    <property type="match status" value="1"/>
</dbReference>
<evidence type="ECO:0000313" key="5">
    <source>
        <dbReference type="Proteomes" id="UP000245207"/>
    </source>
</evidence>
<dbReference type="SUPFAM" id="SSF48452">
    <property type="entry name" value="TPR-like"/>
    <property type="match status" value="2"/>
</dbReference>
<dbReference type="EMBL" id="PKPP01002016">
    <property type="protein sequence ID" value="PWA78231.1"/>
    <property type="molecule type" value="Genomic_DNA"/>
</dbReference>
<name>A0A2U1NXK6_ARTAN</name>
<feature type="repeat" description="PPR" evidence="3">
    <location>
        <begin position="85"/>
        <end position="119"/>
    </location>
</feature>
<dbReference type="GO" id="GO:0003729">
    <property type="term" value="F:mRNA binding"/>
    <property type="evidence" value="ECO:0007669"/>
    <property type="project" value="UniProtKB-ARBA"/>
</dbReference>
<dbReference type="Gene3D" id="1.25.40.10">
    <property type="entry name" value="Tetratricopeptide repeat domain"/>
    <property type="match status" value="3"/>
</dbReference>
<sequence>MTSLTLFKDMLVDDNVVPDNYTYTFVLKACGNVGCVGFGEQVYGHVVKTGLDGDLYICNTLVHFYAKNGEFGVARKVLDEMCVKDVVSWNAVLSVYCEMGMMEDARVFFGEMGVRNVESWNFMVSGYVKGGRVDEARRVFDEMGVKDVVSWNVMITGYARNGEFGEVFRLFEDMRRDGVVPDDYTFVNVLSCCASVSGLSQGEWIHAYIDKNGIEVGGFLATALVDMYSKCGCLEKALEVFRKTSRKDISIWNSMIAGLGLHGYGKRAIEIFYELIDDGIKPNEVTFVSVLSACSRSGLLDEGYKMFELMVHTYNIKPTIEHYGCMVDLLGRFGLLDEAEKLAKEVPFKEAQVVWESLLGACRSHNDVEMAERVTKKLLELDPQDSAGYVQLSNVHASEGRFNDATELRKKMRAQGVSKDPGCSMIEVNGVVHEFLAGEGMVL</sequence>
<dbReference type="InterPro" id="IPR011990">
    <property type="entry name" value="TPR-like_helical_dom_sf"/>
</dbReference>
<accession>A0A2U1NXK6</accession>
<gene>
    <name evidence="4" type="ORF">CTI12_AA219440</name>
</gene>
<dbReference type="Pfam" id="PF01535">
    <property type="entry name" value="PPR"/>
    <property type="match status" value="4"/>
</dbReference>
<evidence type="ECO:0000256" key="2">
    <source>
        <dbReference type="ARBA" id="ARBA00022737"/>
    </source>
</evidence>
<dbReference type="Pfam" id="PF13041">
    <property type="entry name" value="PPR_2"/>
    <property type="match status" value="2"/>
</dbReference>
<dbReference type="InterPro" id="IPR002885">
    <property type="entry name" value="PPR_rpt"/>
</dbReference>
<protein>
    <submittedName>
        <fullName evidence="4">Pentatricopeptide repeat (PPR-like) superfamily protein</fullName>
    </submittedName>
</protein>
<feature type="repeat" description="PPR" evidence="3">
    <location>
        <begin position="147"/>
        <end position="181"/>
    </location>
</feature>
<organism evidence="4 5">
    <name type="scientific">Artemisia annua</name>
    <name type="common">Sweet wormwood</name>
    <dbReference type="NCBI Taxonomy" id="35608"/>
    <lineage>
        <taxon>Eukaryota</taxon>
        <taxon>Viridiplantae</taxon>
        <taxon>Streptophyta</taxon>
        <taxon>Embryophyta</taxon>
        <taxon>Tracheophyta</taxon>
        <taxon>Spermatophyta</taxon>
        <taxon>Magnoliopsida</taxon>
        <taxon>eudicotyledons</taxon>
        <taxon>Gunneridae</taxon>
        <taxon>Pentapetalae</taxon>
        <taxon>asterids</taxon>
        <taxon>campanulids</taxon>
        <taxon>Asterales</taxon>
        <taxon>Asteraceae</taxon>
        <taxon>Asteroideae</taxon>
        <taxon>Anthemideae</taxon>
        <taxon>Artemisiinae</taxon>
        <taxon>Artemisia</taxon>
    </lineage>
</organism>
<dbReference type="NCBIfam" id="TIGR00756">
    <property type="entry name" value="PPR"/>
    <property type="match status" value="6"/>
</dbReference>
<proteinExistence type="inferred from homology"/>
<evidence type="ECO:0000313" key="4">
    <source>
        <dbReference type="EMBL" id="PWA78231.1"/>
    </source>
</evidence>
<dbReference type="GO" id="GO:0009451">
    <property type="term" value="P:RNA modification"/>
    <property type="evidence" value="ECO:0007669"/>
    <property type="project" value="InterPro"/>
</dbReference>
<dbReference type="PANTHER" id="PTHR47926">
    <property type="entry name" value="PENTATRICOPEPTIDE REPEAT-CONTAINING PROTEIN"/>
    <property type="match status" value="1"/>
</dbReference>
<evidence type="ECO:0000256" key="1">
    <source>
        <dbReference type="ARBA" id="ARBA00006643"/>
    </source>
</evidence>
<dbReference type="OrthoDB" id="330671at2759"/>
<dbReference type="AlphaFoldDB" id="A0A2U1NXK6"/>
<dbReference type="Proteomes" id="UP000245207">
    <property type="component" value="Unassembled WGS sequence"/>
</dbReference>
<comment type="caution">
    <text evidence="4">The sequence shown here is derived from an EMBL/GenBank/DDBJ whole genome shotgun (WGS) entry which is preliminary data.</text>
</comment>
<dbReference type="PROSITE" id="PS51375">
    <property type="entry name" value="PPR"/>
    <property type="match status" value="4"/>
</dbReference>